<reference evidence="16" key="2">
    <citation type="submission" date="2023-04" db="EMBL/GenBank/DDBJ databases">
        <title>Paracnuella aquatica gen. nov., sp. nov., a member of the family Chitinophagaceae isolated from a hot spring.</title>
        <authorList>
            <person name="Wang C."/>
        </authorList>
    </citation>
    <scope>NUCLEOTIDE SEQUENCE</scope>
    <source>
        <strain evidence="16">LB-8</strain>
    </source>
</reference>
<dbReference type="CDD" id="cd17574">
    <property type="entry name" value="REC_OmpR"/>
    <property type="match status" value="1"/>
</dbReference>
<dbReference type="FunFam" id="3.30.450.20:FF:000099">
    <property type="entry name" value="Sensory box sensor histidine kinase"/>
    <property type="match status" value="1"/>
</dbReference>
<dbReference type="CDD" id="cd00130">
    <property type="entry name" value="PAS"/>
    <property type="match status" value="2"/>
</dbReference>
<dbReference type="Gene3D" id="3.40.50.2300">
    <property type="match status" value="1"/>
</dbReference>
<dbReference type="RefSeq" id="WP_279296880.1">
    <property type="nucleotide sequence ID" value="NZ_JAOTIF010000005.1"/>
</dbReference>
<evidence type="ECO:0000256" key="8">
    <source>
        <dbReference type="ARBA" id="ARBA00023012"/>
    </source>
</evidence>
<dbReference type="InterPro" id="IPR011006">
    <property type="entry name" value="CheY-like_superfamily"/>
</dbReference>
<keyword evidence="10" id="KW-0175">Coiled coil</keyword>
<dbReference type="SMART" id="SM00388">
    <property type="entry name" value="HisKA"/>
    <property type="match status" value="2"/>
</dbReference>
<dbReference type="SUPFAM" id="SSF55874">
    <property type="entry name" value="ATPase domain of HSP90 chaperone/DNA topoisomerase II/histidine kinase"/>
    <property type="match status" value="2"/>
</dbReference>
<evidence type="ECO:0000259" key="15">
    <source>
        <dbReference type="PROSITE" id="PS50113"/>
    </source>
</evidence>
<dbReference type="PROSITE" id="PS50110">
    <property type="entry name" value="RESPONSE_REGULATORY"/>
    <property type="match status" value="1"/>
</dbReference>
<dbReference type="SMART" id="SM00387">
    <property type="entry name" value="HATPase_c"/>
    <property type="match status" value="2"/>
</dbReference>
<feature type="region of interest" description="Disordered" evidence="11">
    <location>
        <begin position="609"/>
        <end position="633"/>
    </location>
</feature>
<feature type="compositionally biased region" description="Acidic residues" evidence="11">
    <location>
        <begin position="610"/>
        <end position="619"/>
    </location>
</feature>
<dbReference type="SMART" id="SM00091">
    <property type="entry name" value="PAS"/>
    <property type="match status" value="2"/>
</dbReference>
<dbReference type="SUPFAM" id="SSF55785">
    <property type="entry name" value="PYP-like sensor domain (PAS domain)"/>
    <property type="match status" value="3"/>
</dbReference>
<dbReference type="Pfam" id="PF02518">
    <property type="entry name" value="HATPase_c"/>
    <property type="match status" value="2"/>
</dbReference>
<dbReference type="PROSITE" id="PS50112">
    <property type="entry name" value="PAS"/>
    <property type="match status" value="1"/>
</dbReference>
<dbReference type="EC" id="2.7.13.3" evidence="2"/>
<gene>
    <name evidence="16" type="ORF">OCK74_09960</name>
</gene>
<comment type="caution">
    <text evidence="16">The sequence shown here is derived from an EMBL/GenBank/DDBJ whole genome shotgun (WGS) entry which is preliminary data.</text>
</comment>
<keyword evidence="4" id="KW-0808">Transferase</keyword>
<evidence type="ECO:0000256" key="1">
    <source>
        <dbReference type="ARBA" id="ARBA00000085"/>
    </source>
</evidence>
<accession>A0A9X3B7M0</accession>
<dbReference type="SUPFAM" id="SSF47384">
    <property type="entry name" value="Homodimeric domain of signal transducing histidine kinase"/>
    <property type="match status" value="2"/>
</dbReference>
<keyword evidence="3 9" id="KW-0597">Phosphoprotein</keyword>
<dbReference type="CDD" id="cd00082">
    <property type="entry name" value="HisKA"/>
    <property type="match status" value="2"/>
</dbReference>
<dbReference type="Gene3D" id="1.10.287.130">
    <property type="match status" value="2"/>
</dbReference>
<dbReference type="Pfam" id="PF00072">
    <property type="entry name" value="Response_reg"/>
    <property type="match status" value="1"/>
</dbReference>
<dbReference type="SMART" id="SM00086">
    <property type="entry name" value="PAC"/>
    <property type="match status" value="3"/>
</dbReference>
<evidence type="ECO:0000256" key="7">
    <source>
        <dbReference type="ARBA" id="ARBA00022840"/>
    </source>
</evidence>
<comment type="catalytic activity">
    <reaction evidence="1">
        <text>ATP + protein L-histidine = ADP + protein N-phospho-L-histidine.</text>
        <dbReference type="EC" id="2.7.13.3"/>
    </reaction>
</comment>
<dbReference type="InterPro" id="IPR000700">
    <property type="entry name" value="PAS-assoc_C"/>
</dbReference>
<evidence type="ECO:0000259" key="14">
    <source>
        <dbReference type="PROSITE" id="PS50112"/>
    </source>
</evidence>
<evidence type="ECO:0000256" key="9">
    <source>
        <dbReference type="PROSITE-ProRule" id="PRU00169"/>
    </source>
</evidence>
<evidence type="ECO:0000256" key="11">
    <source>
        <dbReference type="SAM" id="MobiDB-lite"/>
    </source>
</evidence>
<keyword evidence="7 16" id="KW-0067">ATP-binding</keyword>
<keyword evidence="8" id="KW-0902">Two-component regulatory system</keyword>
<dbReference type="FunFam" id="3.30.565.10:FF:000037">
    <property type="entry name" value="Hybrid sensor histidine kinase/response regulator"/>
    <property type="match status" value="1"/>
</dbReference>
<proteinExistence type="predicted"/>
<dbReference type="InterPro" id="IPR036097">
    <property type="entry name" value="HisK_dim/P_sf"/>
</dbReference>
<protein>
    <recommendedName>
        <fullName evidence="2">histidine kinase</fullName>
        <ecNumber evidence="2">2.7.13.3</ecNumber>
    </recommendedName>
</protein>
<feature type="domain" description="PAC" evidence="15">
    <location>
        <begin position="839"/>
        <end position="892"/>
    </location>
</feature>
<dbReference type="FunFam" id="1.10.287.130:FF:000045">
    <property type="entry name" value="Two-component system sensor histidine kinase/response regulator"/>
    <property type="match status" value="1"/>
</dbReference>
<feature type="modified residue" description="4-aspartylphosphate" evidence="9">
    <location>
        <position position="686"/>
    </location>
</feature>
<dbReference type="InterPro" id="IPR035965">
    <property type="entry name" value="PAS-like_dom_sf"/>
</dbReference>
<dbReference type="InterPro" id="IPR005467">
    <property type="entry name" value="His_kinase_dom"/>
</dbReference>
<dbReference type="SMART" id="SM00448">
    <property type="entry name" value="REC"/>
    <property type="match status" value="1"/>
</dbReference>
<evidence type="ECO:0000256" key="3">
    <source>
        <dbReference type="ARBA" id="ARBA00022553"/>
    </source>
</evidence>
<dbReference type="InterPro" id="IPR000014">
    <property type="entry name" value="PAS"/>
</dbReference>
<dbReference type="InterPro" id="IPR036890">
    <property type="entry name" value="HATPase_C_sf"/>
</dbReference>
<dbReference type="PRINTS" id="PR00344">
    <property type="entry name" value="BCTRLSENSOR"/>
</dbReference>
<dbReference type="InterPro" id="IPR003661">
    <property type="entry name" value="HisK_dim/P_dom"/>
</dbReference>
<dbReference type="PROSITE" id="PS50113">
    <property type="entry name" value="PAC"/>
    <property type="match status" value="2"/>
</dbReference>
<dbReference type="EMBL" id="JAOTIF010000005">
    <property type="protein sequence ID" value="MCU7549440.1"/>
    <property type="molecule type" value="Genomic_DNA"/>
</dbReference>
<dbReference type="Gene3D" id="3.30.450.20">
    <property type="entry name" value="PAS domain"/>
    <property type="match status" value="3"/>
</dbReference>
<dbReference type="InterPro" id="IPR001610">
    <property type="entry name" value="PAC"/>
</dbReference>
<dbReference type="InterPro" id="IPR003594">
    <property type="entry name" value="HATPase_dom"/>
</dbReference>
<dbReference type="Gene3D" id="3.30.565.10">
    <property type="entry name" value="Histidine kinase-like ATPase, C-terminal domain"/>
    <property type="match status" value="2"/>
</dbReference>
<feature type="domain" description="PAS" evidence="14">
    <location>
        <begin position="893"/>
        <end position="963"/>
    </location>
</feature>
<feature type="domain" description="Response regulatory" evidence="13">
    <location>
        <begin position="638"/>
        <end position="753"/>
    </location>
</feature>
<name>A0A9X3B7M0_9BACT</name>
<dbReference type="InterPro" id="IPR001789">
    <property type="entry name" value="Sig_transdc_resp-reg_receiver"/>
</dbReference>
<dbReference type="AlphaFoldDB" id="A0A9X3B7M0"/>
<keyword evidence="17" id="KW-1185">Reference proteome</keyword>
<evidence type="ECO:0000256" key="2">
    <source>
        <dbReference type="ARBA" id="ARBA00012438"/>
    </source>
</evidence>
<evidence type="ECO:0000259" key="13">
    <source>
        <dbReference type="PROSITE" id="PS50110"/>
    </source>
</evidence>
<keyword evidence="5" id="KW-0547">Nucleotide-binding</keyword>
<dbReference type="Pfam" id="PF08447">
    <property type="entry name" value="PAS_3"/>
    <property type="match status" value="1"/>
</dbReference>
<evidence type="ECO:0000256" key="4">
    <source>
        <dbReference type="ARBA" id="ARBA00022679"/>
    </source>
</evidence>
<evidence type="ECO:0000256" key="6">
    <source>
        <dbReference type="ARBA" id="ARBA00022777"/>
    </source>
</evidence>
<dbReference type="GO" id="GO:0000155">
    <property type="term" value="F:phosphorelay sensor kinase activity"/>
    <property type="evidence" value="ECO:0007669"/>
    <property type="project" value="InterPro"/>
</dbReference>
<evidence type="ECO:0000313" key="17">
    <source>
        <dbReference type="Proteomes" id="UP001155483"/>
    </source>
</evidence>
<feature type="domain" description="PAC" evidence="15">
    <location>
        <begin position="966"/>
        <end position="1018"/>
    </location>
</feature>
<dbReference type="GO" id="GO:0005524">
    <property type="term" value="F:ATP binding"/>
    <property type="evidence" value="ECO:0007669"/>
    <property type="project" value="UniProtKB-KW"/>
</dbReference>
<dbReference type="PANTHER" id="PTHR43547">
    <property type="entry name" value="TWO-COMPONENT HISTIDINE KINASE"/>
    <property type="match status" value="1"/>
</dbReference>
<dbReference type="PANTHER" id="PTHR43547:SF2">
    <property type="entry name" value="HYBRID SIGNAL TRANSDUCTION HISTIDINE KINASE C"/>
    <property type="match status" value="1"/>
</dbReference>
<feature type="domain" description="Histidine kinase" evidence="12">
    <location>
        <begin position="1047"/>
        <end position="1265"/>
    </location>
</feature>
<dbReference type="Pfam" id="PF00512">
    <property type="entry name" value="HisKA"/>
    <property type="match status" value="2"/>
</dbReference>
<feature type="coiled-coil region" evidence="10">
    <location>
        <begin position="333"/>
        <end position="395"/>
    </location>
</feature>
<keyword evidence="6" id="KW-0418">Kinase</keyword>
<dbReference type="CDD" id="cd16922">
    <property type="entry name" value="HATPase_EvgS-ArcB-TorS-like"/>
    <property type="match status" value="1"/>
</dbReference>
<feature type="domain" description="Histidine kinase" evidence="12">
    <location>
        <begin position="359"/>
        <end position="575"/>
    </location>
</feature>
<reference evidence="16" key="1">
    <citation type="submission" date="2022-09" db="EMBL/GenBank/DDBJ databases">
        <authorList>
            <person name="Yuan C."/>
            <person name="Ke Z."/>
        </authorList>
    </citation>
    <scope>NUCLEOTIDE SEQUENCE</scope>
    <source>
        <strain evidence="16">LB-8</strain>
    </source>
</reference>
<dbReference type="SUPFAM" id="SSF52172">
    <property type="entry name" value="CheY-like"/>
    <property type="match status" value="1"/>
</dbReference>
<dbReference type="PROSITE" id="PS50109">
    <property type="entry name" value="HIS_KIN"/>
    <property type="match status" value="2"/>
</dbReference>
<dbReference type="InterPro" id="IPR004358">
    <property type="entry name" value="Sig_transdc_His_kin-like_C"/>
</dbReference>
<dbReference type="Proteomes" id="UP001155483">
    <property type="component" value="Unassembled WGS sequence"/>
</dbReference>
<evidence type="ECO:0000256" key="5">
    <source>
        <dbReference type="ARBA" id="ARBA00022741"/>
    </source>
</evidence>
<dbReference type="InterPro" id="IPR013655">
    <property type="entry name" value="PAS_fold_3"/>
</dbReference>
<dbReference type="Pfam" id="PF13426">
    <property type="entry name" value="PAS_9"/>
    <property type="match status" value="1"/>
</dbReference>
<sequence length="1270" mass="143357">MQSSTLDNKPSSTLEFLSGGGEMGERIRNFDWSTTPLGAFENWPQSLRTCIRIMLTSRQPIWIGWGKELIKFYNDPYQAIVGGKHPWALGKPASAVWKEIWKNIEPMLRQVMEKDEGTYVESQLLIMERNGYPEETYYTFSYTPIPGDDGKTEGMFCANTDDTDKIISERQLKTLTQLGKRLANCHCNQEVIENTIDTLQENPQDFPFALFHTIKDGKAILERFTTIGNHQNVFLKETLLDSDDPIAIAINRALTTRELHVFEYPEKILKHLPTGAWQVPPKHGIVIPIIQTGKNVPYGILVVGINPYRLLEEKYTSLFSLVGDQVATAFADVHVLEEERKRAEALAEIDKAKTTFFSNISHEFRTPLTLLLGPIEEALNDLNTIEENKRRMDIAYRNALRMQRLVNTLLEFSRIEAGRIEGWFTKVDICSLTQELASTFRSAIEKAGLQLQFHCEDIKSEVYVDVDMWEKIVLNLISNAFKYSKEGSITVSVKEESSMVQFSVADTGVGIPHDHLEKIFDRFHRIENIQGRSQEGSGIGLAMVKELVRLHQGSIEVESQVGRGSTFTVSIPVGKDHLPENKIVTDSSISVTARHADAYVQEAMKWIPSPEEDEQEESVADASKEPTPLNTPTDKKYKVLVVDDNSDMREYVERLLSVQFEVITAADGADAYRKVLHFNPDLLLSDVMMPKLDGFGLLEKVRQHPDRKMLPVILLSARAGEEAKVEGLEAGADDYLIKPFSAKELIARVDANIKISKSRIAAAKNLQNIIRHSPVATALLQGPSCIIEIANEMALEIWGRTNEEVIGKPLMQALPEIEAQGFGKLLAEVYTTGKTFRANETTVELIRFGQPQTVYVNFIFEPLRNDDSEITSIIAVGIDVTEQVISRRITEQSEKELNELANAVPQLVWAANQAGQITYFNDRVAEYGGANKNEDGTWTWEGLVHPDDLIATANTWKQALEQGTAYQAEQRIQMKDGTFRWHLSRAFPFKDKYGNILKWFGSATDIHVSKEHSTILEEEVRKRTAELHELNHSLQRSNDELQQFAHVTSHDLKEPLRKIKTFNSRLAEDPDNTLTEKSRKFIQKIDSASDRMFAMIEGVLNYSVLNASEQKIEAVQLDGILQNIESDLELLITQKQAVLHYTGLPIIEGSAVLLYQLFYNLINNSLKFSKPDVPPVIHIFVDWGSHHESGWAVIKVQDNGIGFNQRYAERIFESFTRLNSKDQFEGTGLGLSLCKRIVERHGGSIEATGKLGEGAIFTIRLPIIQNRTSI</sequence>
<dbReference type="SUPFAM" id="SSF55781">
    <property type="entry name" value="GAF domain-like"/>
    <property type="match status" value="1"/>
</dbReference>
<evidence type="ECO:0000259" key="12">
    <source>
        <dbReference type="PROSITE" id="PS50109"/>
    </source>
</evidence>
<organism evidence="16 17">
    <name type="scientific">Paraflavisolibacter caeni</name>
    <dbReference type="NCBI Taxonomy" id="2982496"/>
    <lineage>
        <taxon>Bacteria</taxon>
        <taxon>Pseudomonadati</taxon>
        <taxon>Bacteroidota</taxon>
        <taxon>Chitinophagia</taxon>
        <taxon>Chitinophagales</taxon>
        <taxon>Chitinophagaceae</taxon>
        <taxon>Paraflavisolibacter</taxon>
    </lineage>
</organism>
<dbReference type="NCBIfam" id="TIGR00229">
    <property type="entry name" value="sensory_box"/>
    <property type="match status" value="1"/>
</dbReference>
<evidence type="ECO:0000313" key="16">
    <source>
        <dbReference type="EMBL" id="MCU7549440.1"/>
    </source>
</evidence>
<evidence type="ECO:0000256" key="10">
    <source>
        <dbReference type="SAM" id="Coils"/>
    </source>
</evidence>